<protein>
    <submittedName>
        <fullName evidence="2">Uncharacterized protein</fullName>
    </submittedName>
</protein>
<reference evidence="2" key="1">
    <citation type="submission" date="2013-07" db="EMBL/GenBank/DDBJ databases">
        <authorList>
            <person name="Geib S."/>
        </authorList>
    </citation>
    <scope>NUCLEOTIDE SEQUENCE</scope>
</reference>
<feature type="non-terminal residue" evidence="2">
    <location>
        <position position="1"/>
    </location>
</feature>
<dbReference type="OrthoDB" id="10006908at2759"/>
<evidence type="ECO:0000313" key="2">
    <source>
        <dbReference type="EMBL" id="JAB96512.1"/>
    </source>
</evidence>
<reference evidence="2" key="2">
    <citation type="journal article" date="2014" name="BMC Genomics">
        <title>A genomic perspective to assessing quality of mass-reared SIT flies used in Mediterranean fruit fly (Ceratitis capitata) eradication in California.</title>
        <authorList>
            <person name="Calla B."/>
            <person name="Hall B."/>
            <person name="Hou S."/>
            <person name="Geib S.M."/>
        </authorList>
    </citation>
    <scope>NUCLEOTIDE SEQUENCE</scope>
</reference>
<feature type="region of interest" description="Disordered" evidence="1">
    <location>
        <begin position="1"/>
        <end position="86"/>
    </location>
</feature>
<feature type="region of interest" description="Disordered" evidence="1">
    <location>
        <begin position="112"/>
        <end position="152"/>
    </location>
</feature>
<dbReference type="EMBL" id="GAMC01010043">
    <property type="protein sequence ID" value="JAB96512.1"/>
    <property type="molecule type" value="mRNA"/>
</dbReference>
<proteinExistence type="evidence at transcript level"/>
<feature type="compositionally biased region" description="Gly residues" evidence="1">
    <location>
        <begin position="25"/>
        <end position="40"/>
    </location>
</feature>
<name>W8BCV8_CERCA</name>
<evidence type="ECO:0000256" key="1">
    <source>
        <dbReference type="SAM" id="MobiDB-lite"/>
    </source>
</evidence>
<sequence length="262" mass="27229">QQQQQQQHHRVNGEKSAVHNSNSNSGGGGGGSGSDSGSGSGFSKHESRSDSPPAVRQHTRAKDAEAASIRTHLNDRRECGGDADEADGEFEHLHTATIIKTPLNKTLLKRCSSSSSSYNTHGSGSNGSSSSNGPGPGHGHDSAPATPNDTSSSCAAELPINCSAKDSTQCEQHLSPRAAAAEQATFNGGAEGSGGGSSPSASTSTSTSAACGFLHKMPTTITPTTTSEENDSKCSKCNNNNNIHYNNYNCYYRKKSRMPICR</sequence>
<feature type="compositionally biased region" description="Low complexity" evidence="1">
    <location>
        <begin position="112"/>
        <end position="133"/>
    </location>
</feature>
<dbReference type="AlphaFoldDB" id="W8BCV8"/>
<accession>W8BCV8</accession>
<organism evidence="2">
    <name type="scientific">Ceratitis capitata</name>
    <name type="common">Mediterranean fruit fly</name>
    <name type="synonym">Tephritis capitata</name>
    <dbReference type="NCBI Taxonomy" id="7213"/>
    <lineage>
        <taxon>Eukaryota</taxon>
        <taxon>Metazoa</taxon>
        <taxon>Ecdysozoa</taxon>
        <taxon>Arthropoda</taxon>
        <taxon>Hexapoda</taxon>
        <taxon>Insecta</taxon>
        <taxon>Pterygota</taxon>
        <taxon>Neoptera</taxon>
        <taxon>Endopterygota</taxon>
        <taxon>Diptera</taxon>
        <taxon>Brachycera</taxon>
        <taxon>Muscomorpha</taxon>
        <taxon>Tephritoidea</taxon>
        <taxon>Tephritidae</taxon>
        <taxon>Ceratitis</taxon>
        <taxon>Ceratitis</taxon>
    </lineage>
</organism>